<feature type="binding site" description="in other chain" evidence="12">
    <location>
        <position position="425"/>
    </location>
    <ligand>
        <name>K(+)</name>
        <dbReference type="ChEBI" id="CHEBI:29103"/>
        <note>ligand shared between two tetrameric partners</note>
    </ligand>
</feature>
<evidence type="ECO:0000256" key="9">
    <source>
        <dbReference type="ARBA" id="ARBA00024330"/>
    </source>
</evidence>
<feature type="domain" description="CBS" evidence="15">
    <location>
        <begin position="278"/>
        <end position="336"/>
    </location>
</feature>
<feature type="binding site" description="in other chain" evidence="12">
    <location>
        <position position="430"/>
    </location>
    <ligand>
        <name>K(+)</name>
        <dbReference type="ChEBI" id="CHEBI:29103"/>
        <note>ligand shared between two tetrameric partners</note>
    </ligand>
</feature>
<keyword evidence="12" id="KW-0539">Nucleus</keyword>
<name>A0A2K6BRG5_MACNE</name>
<dbReference type="STRING" id="9545.ENSMNEP00000013985"/>
<feature type="region of interest" description="Disordered" evidence="14">
    <location>
        <begin position="604"/>
        <end position="634"/>
    </location>
</feature>
<dbReference type="InterPro" id="IPR013785">
    <property type="entry name" value="Aldolase_TIM"/>
</dbReference>
<dbReference type="Ensembl" id="ENSMNET00000038188.1">
    <property type="protein sequence ID" value="ENSMNEP00000013985.1"/>
    <property type="gene ID" value="ENSMNEG00000031193.1"/>
</dbReference>
<comment type="caution">
    <text evidence="12">Lacks conserved residue(s) required for the propagation of feature annotation.</text>
</comment>
<dbReference type="GO" id="GO:0006183">
    <property type="term" value="P:GTP biosynthetic process"/>
    <property type="evidence" value="ECO:0007669"/>
    <property type="project" value="TreeGrafter"/>
</dbReference>
<keyword evidence="4 12" id="KW-0658">Purine biosynthesis</keyword>
<dbReference type="Proteomes" id="UP000233120">
    <property type="component" value="Unassembled WGS sequence"/>
</dbReference>
<dbReference type="NCBIfam" id="TIGR01302">
    <property type="entry name" value="IMP_dehydrog"/>
    <property type="match status" value="1"/>
</dbReference>
<evidence type="ECO:0000256" key="1">
    <source>
        <dbReference type="ARBA" id="ARBA00022490"/>
    </source>
</evidence>
<dbReference type="InterPro" id="IPR000644">
    <property type="entry name" value="CBS_dom"/>
</dbReference>
<dbReference type="AlphaFoldDB" id="A0A2K6BRG5"/>
<feature type="binding site" evidence="12">
    <location>
        <position position="594"/>
    </location>
    <ligand>
        <name>K(+)</name>
        <dbReference type="ChEBI" id="CHEBI:29103"/>
        <note>ligand shared between two tetrameric partners</note>
    </ligand>
</feature>
<keyword evidence="8 13" id="KW-0129">CBS domain</keyword>
<keyword evidence="2 12" id="KW-0479">Metal-binding</keyword>
<dbReference type="GO" id="GO:0046872">
    <property type="term" value="F:metal ion binding"/>
    <property type="evidence" value="ECO:0007669"/>
    <property type="project" value="UniProtKB-UniRule"/>
</dbReference>
<evidence type="ECO:0000256" key="10">
    <source>
        <dbReference type="ARBA" id="ARBA00046101"/>
    </source>
</evidence>
<dbReference type="SMART" id="SM01240">
    <property type="entry name" value="IMPDH"/>
    <property type="match status" value="1"/>
</dbReference>
<proteinExistence type="inferred from homology"/>
<evidence type="ECO:0000256" key="5">
    <source>
        <dbReference type="ARBA" id="ARBA00022958"/>
    </source>
</evidence>
<keyword evidence="1 12" id="KW-0963">Cytoplasm</keyword>
<evidence type="ECO:0000256" key="11">
    <source>
        <dbReference type="ARBA" id="ARBA00048028"/>
    </source>
</evidence>
<dbReference type="GO" id="GO:0005737">
    <property type="term" value="C:cytoplasm"/>
    <property type="evidence" value="ECO:0007669"/>
    <property type="project" value="UniProtKB-SubCell"/>
</dbReference>
<evidence type="ECO:0000256" key="13">
    <source>
        <dbReference type="PROSITE-ProRule" id="PRU00703"/>
    </source>
</evidence>
<dbReference type="GO" id="GO:0003938">
    <property type="term" value="F:IMP dehydrogenase activity"/>
    <property type="evidence" value="ECO:0007669"/>
    <property type="project" value="UniProtKB-UniRule"/>
</dbReference>
<reference evidence="16" key="2">
    <citation type="submission" date="2025-09" db="UniProtKB">
        <authorList>
            <consortium name="Ensembl"/>
        </authorList>
    </citation>
    <scope>IDENTIFICATION</scope>
</reference>
<dbReference type="PANTHER" id="PTHR11911">
    <property type="entry name" value="INOSINE-5-MONOPHOSPHATE DEHYDROGENASE RELATED"/>
    <property type="match status" value="1"/>
</dbReference>
<dbReference type="CDD" id="cd04601">
    <property type="entry name" value="CBS_pair_IMPDH"/>
    <property type="match status" value="1"/>
</dbReference>
<dbReference type="SMART" id="SM00116">
    <property type="entry name" value="CBS"/>
    <property type="match status" value="2"/>
</dbReference>
<sequence>MPVAPRLPQPPRKLGLTAPANHAQLIFFVFQIRRVSPWFARMYSISLTFVIGPLRSPKCWITGREPPTPRPILLILKTFGRARGSRLVIPALVAGCSGSMADYLISGGTLYVPEDGLTAQQLFASADGLTYDDFLILPGFIDFLTGEVDLTSALTRKITLKTPLISFPTDTVTEADMAIAMALMGGIGFIHHNCTPEFQANKVQKVKKFEQGFITDPVVLSPSHTVGDVLEAKVRHGFSGIPITETGTMGSKLVGIVTSRDIDFLAEKDHTTLLSEVMTPRIELVVAPAGVTFEEANEILKRSKKGKLPIVNDHDELVAIIARTNLKKNRDYPLASKDSHKQLLCGAVVGTREDDKFRLDLLTQAGVDVIVLDSSQGNLVYQIAMVHYTKQKYPHLQVIGGNVVTAAQAKNLIDAGVDGLHVGMGCGSICITPEVMACGRIHGSAVYKVAEYARRFGVPIIADGGIQTLGHVVKALALGASTVMMGSLLAATTEASAEYFSDGVPLKKYQGMGSLDAMEKSSSSQKRYFSEGDKVKFAQSISGSIQDKGFIQKFVPYLIAGIQHSCQDIGARSLSVLRSMMYSGELKFEKRTVSAQMEGGVHGLSGCTEDSGGGQDGGRGVPRCPPSGAASRHN</sequence>
<evidence type="ECO:0000256" key="3">
    <source>
        <dbReference type="ARBA" id="ARBA00022749"/>
    </source>
</evidence>
<accession>A0A2K6BRG5</accession>
<evidence type="ECO:0000256" key="7">
    <source>
        <dbReference type="ARBA" id="ARBA00023027"/>
    </source>
</evidence>
<evidence type="ECO:0000256" key="14">
    <source>
        <dbReference type="SAM" id="MobiDB-lite"/>
    </source>
</evidence>
<keyword evidence="17" id="KW-1185">Reference proteome</keyword>
<comment type="catalytic activity">
    <reaction evidence="11 12">
        <text>IMP + NAD(+) + H2O = XMP + NADH + H(+)</text>
        <dbReference type="Rhea" id="RHEA:11708"/>
        <dbReference type="ChEBI" id="CHEBI:15377"/>
        <dbReference type="ChEBI" id="CHEBI:15378"/>
        <dbReference type="ChEBI" id="CHEBI:57464"/>
        <dbReference type="ChEBI" id="CHEBI:57540"/>
        <dbReference type="ChEBI" id="CHEBI:57945"/>
        <dbReference type="ChEBI" id="CHEBI:58053"/>
        <dbReference type="EC" id="1.1.1.205"/>
    </reaction>
</comment>
<keyword evidence="7 12" id="KW-0520">NAD</keyword>
<dbReference type="Pfam" id="PF00478">
    <property type="entry name" value="IMPDH"/>
    <property type="match status" value="1"/>
</dbReference>
<organism evidence="16 17">
    <name type="scientific">Macaca nemestrina</name>
    <name type="common">Pig-tailed macaque</name>
    <dbReference type="NCBI Taxonomy" id="9545"/>
    <lineage>
        <taxon>Eukaryota</taxon>
        <taxon>Metazoa</taxon>
        <taxon>Chordata</taxon>
        <taxon>Craniata</taxon>
        <taxon>Vertebrata</taxon>
        <taxon>Euteleostomi</taxon>
        <taxon>Mammalia</taxon>
        <taxon>Eutheria</taxon>
        <taxon>Euarchontoglires</taxon>
        <taxon>Primates</taxon>
        <taxon>Haplorrhini</taxon>
        <taxon>Catarrhini</taxon>
        <taxon>Cercopithecidae</taxon>
        <taxon>Cercopithecinae</taxon>
        <taxon>Macaca</taxon>
    </lineage>
</organism>
<evidence type="ECO:0000256" key="8">
    <source>
        <dbReference type="ARBA" id="ARBA00023122"/>
    </source>
</evidence>
<dbReference type="SUPFAM" id="SSF51412">
    <property type="entry name" value="Inosine monophosphate dehydrogenase (IMPDH)"/>
    <property type="match status" value="2"/>
</dbReference>
<gene>
    <name evidence="12" type="primary">IMPDH</name>
</gene>
<feature type="binding site" evidence="12">
    <location>
        <begin position="373"/>
        <end position="375"/>
    </location>
    <ligand>
        <name>NAD(+)</name>
        <dbReference type="ChEBI" id="CHEBI:57540"/>
    </ligand>
</feature>
<feature type="binding site" evidence="12">
    <location>
        <position position="539"/>
    </location>
    <ligand>
        <name>IMP</name>
        <dbReference type="ChEBI" id="CHEBI:58053"/>
    </ligand>
</feature>
<feature type="active site" description="Proton acceptor" evidence="12">
    <location>
        <position position="527"/>
    </location>
</feature>
<dbReference type="GO" id="GO:0005634">
    <property type="term" value="C:nucleus"/>
    <property type="evidence" value="ECO:0007669"/>
    <property type="project" value="UniProtKB-SubCell"/>
</dbReference>
<keyword evidence="6 12" id="KW-0560">Oxidoreductase</keyword>
<feature type="compositionally biased region" description="Gly residues" evidence="14">
    <location>
        <begin position="611"/>
        <end position="620"/>
    </location>
</feature>
<dbReference type="PROSITE" id="PS51371">
    <property type="entry name" value="CBS"/>
    <property type="match status" value="2"/>
</dbReference>
<dbReference type="PANTHER" id="PTHR11911:SF126">
    <property type="entry name" value="IMP DEHYDROGENASE"/>
    <property type="match status" value="1"/>
</dbReference>
<feature type="binding site" evidence="12">
    <location>
        <begin position="486"/>
        <end position="487"/>
    </location>
    <ligand>
        <name>IMP</name>
        <dbReference type="ChEBI" id="CHEBI:58053"/>
    </ligand>
</feature>
<comment type="cofactor">
    <cofactor evidence="12">
        <name>K(+)</name>
        <dbReference type="ChEBI" id="CHEBI:29103"/>
    </cofactor>
</comment>
<dbReference type="EC" id="1.1.1.205" evidence="12"/>
<dbReference type="InterPro" id="IPR005990">
    <property type="entry name" value="IMP_DH"/>
</dbReference>
<comment type="subcellular location">
    <subcellularLocation>
        <location evidence="12">Cytoplasm</location>
    </subcellularLocation>
    <subcellularLocation>
        <location evidence="12">Nucleus</location>
    </subcellularLocation>
</comment>
<comment type="pathway">
    <text evidence="9 12">Purine metabolism; XMP biosynthesis via de novo pathway; XMP from IMP: step 1/1.</text>
</comment>
<evidence type="ECO:0000256" key="6">
    <source>
        <dbReference type="ARBA" id="ARBA00023002"/>
    </source>
</evidence>
<evidence type="ECO:0000256" key="2">
    <source>
        <dbReference type="ARBA" id="ARBA00022723"/>
    </source>
</evidence>
<dbReference type="GeneTree" id="ENSGT00940000154156"/>
<evidence type="ECO:0000256" key="4">
    <source>
        <dbReference type="ARBA" id="ARBA00022755"/>
    </source>
</evidence>
<feature type="active site" description="Thioimidate intermediate" evidence="12">
    <location>
        <position position="430"/>
    </location>
</feature>
<dbReference type="GO" id="GO:0000166">
    <property type="term" value="F:nucleotide binding"/>
    <property type="evidence" value="ECO:0007669"/>
    <property type="project" value="UniProtKB-UniRule"/>
</dbReference>
<dbReference type="HAMAP" id="MF_01964">
    <property type="entry name" value="IMPDH"/>
    <property type="match status" value="1"/>
</dbReference>
<dbReference type="GO" id="GO:0006177">
    <property type="term" value="P:GMP biosynthetic process"/>
    <property type="evidence" value="ECO:0007669"/>
    <property type="project" value="UniProtKB-UniRule"/>
</dbReference>
<feature type="binding site" description="in other chain" evidence="12">
    <location>
        <position position="427"/>
    </location>
    <ligand>
        <name>K(+)</name>
        <dbReference type="ChEBI" id="CHEBI:29103"/>
        <note>ligand shared between two tetrameric partners</note>
    </ligand>
</feature>
<dbReference type="UniPathway" id="UPA00601">
    <property type="reaction ID" value="UER00295"/>
</dbReference>
<evidence type="ECO:0000259" key="15">
    <source>
        <dbReference type="PROSITE" id="PS51371"/>
    </source>
</evidence>
<feature type="domain" description="CBS" evidence="15">
    <location>
        <begin position="213"/>
        <end position="272"/>
    </location>
</feature>
<dbReference type="FunFam" id="3.20.20.70:FF:000007">
    <property type="entry name" value="Chromosome 19 SCAF14664, whole genome shotgun sequence"/>
    <property type="match status" value="1"/>
</dbReference>
<dbReference type="CDD" id="cd00381">
    <property type="entry name" value="IMPDH"/>
    <property type="match status" value="1"/>
</dbReference>
<feature type="binding site" evidence="12">
    <location>
        <begin position="423"/>
        <end position="425"/>
    </location>
    <ligand>
        <name>NAD(+)</name>
        <dbReference type="ChEBI" id="CHEBI:57540"/>
    </ligand>
</feature>
<feature type="binding site" evidence="12">
    <location>
        <begin position="463"/>
        <end position="465"/>
    </location>
    <ligand>
        <name>IMP</name>
        <dbReference type="ChEBI" id="CHEBI:58053"/>
    </ligand>
</feature>
<dbReference type="Gene3D" id="3.20.20.70">
    <property type="entry name" value="Aldolase class I"/>
    <property type="match status" value="1"/>
</dbReference>
<protein>
    <recommendedName>
        <fullName evidence="12">Inosine-5'-monophosphate dehydrogenase</fullName>
        <shortName evidence="12">IMP dehydrogenase</shortName>
        <shortName evidence="12">IMPD</shortName>
        <shortName evidence="12">IMPDH</shortName>
        <ecNumber evidence="12">1.1.1.205</ecNumber>
    </recommendedName>
</protein>
<evidence type="ECO:0000313" key="16">
    <source>
        <dbReference type="Ensembl" id="ENSMNEP00000013985.1"/>
    </source>
</evidence>
<evidence type="ECO:0000313" key="17">
    <source>
        <dbReference type="Proteomes" id="UP000233120"/>
    </source>
</evidence>
<comment type="subunit">
    <text evidence="12">Homotetramer.</text>
</comment>
<dbReference type="InterPro" id="IPR001093">
    <property type="entry name" value="IMP_DH_GMPRt"/>
</dbReference>
<feature type="binding site" evidence="12">
    <location>
        <begin position="509"/>
        <end position="513"/>
    </location>
    <ligand>
        <name>IMP</name>
        <dbReference type="ChEBI" id="CHEBI:58053"/>
    </ligand>
</feature>
<comment type="activity regulation">
    <text evidence="12">Mycophenolic acid (MPA) is a non-competitive inhibitor that prevents formation of the closed enzyme conformation by binding to the same site as the amobile flap. In contrast, mizoribine monophosphate (MZP) is a competitive inhibitor that induces the closed conformation. MPA is a potent inhibitor of mammalian IMPDHs but a poor inhibitor of the bacterial enzymes. MZP is a more potent inhibitor of bacterial IMPDH.</text>
</comment>
<reference evidence="16" key="1">
    <citation type="submission" date="2025-08" db="UniProtKB">
        <authorList>
            <consortium name="Ensembl"/>
        </authorList>
    </citation>
    <scope>IDENTIFICATION</scope>
</reference>
<keyword evidence="5 12" id="KW-0630">Potassium</keyword>
<dbReference type="Pfam" id="PF00571">
    <property type="entry name" value="CBS"/>
    <property type="match status" value="2"/>
</dbReference>
<comment type="similarity">
    <text evidence="12">Belongs to the IMPDH/GMPR family.</text>
</comment>
<feature type="binding site" evidence="12">
    <location>
        <position position="428"/>
    </location>
    <ligand>
        <name>IMP</name>
        <dbReference type="ChEBI" id="CHEBI:58053"/>
    </ligand>
</feature>
<keyword evidence="3 12" id="KW-0332">GMP biosynthesis</keyword>
<comment type="function">
    <text evidence="10 12">Catalyzes the conversion of inosine 5'-phosphate (IMP) to xanthosine 5'-phosphate (XMP), the first committed and rate-limiting step in the de novo synthesis of guanine nucleotides, and therefore plays an important role in the regulation of cell growth. Could also have a single-stranded nucleic acid-binding activity and could play a role in RNA and/or DNA metabolism. It may also have a role in the development of malignancy and the growth progression of some tumors.</text>
</comment>
<evidence type="ECO:0000256" key="12">
    <source>
        <dbReference type="HAMAP-Rule" id="MF_03156"/>
    </source>
</evidence>